<dbReference type="EMBL" id="JACPUR010000041">
    <property type="protein sequence ID" value="MBI3129537.1"/>
    <property type="molecule type" value="Genomic_DNA"/>
</dbReference>
<protein>
    <submittedName>
        <fullName evidence="3">Universal stress protein</fullName>
    </submittedName>
</protein>
<comment type="caution">
    <text evidence="3">The sequence shown here is derived from an EMBL/GenBank/DDBJ whole genome shotgun (WGS) entry which is preliminary data.</text>
</comment>
<dbReference type="AlphaFoldDB" id="A0A932MQC9"/>
<reference evidence="3" key="1">
    <citation type="submission" date="2020-07" db="EMBL/GenBank/DDBJ databases">
        <title>Huge and variable diversity of episymbiotic CPR bacteria and DPANN archaea in groundwater ecosystems.</title>
        <authorList>
            <person name="He C.Y."/>
            <person name="Keren R."/>
            <person name="Whittaker M."/>
            <person name="Farag I.F."/>
            <person name="Doudna J."/>
            <person name="Cate J.H.D."/>
            <person name="Banfield J.F."/>
        </authorList>
    </citation>
    <scope>NUCLEOTIDE SEQUENCE</scope>
    <source>
        <strain evidence="3">NC_groundwater_763_Ag_S-0.2um_68_21</strain>
    </source>
</reference>
<dbReference type="InterPro" id="IPR014729">
    <property type="entry name" value="Rossmann-like_a/b/a_fold"/>
</dbReference>
<dbReference type="Proteomes" id="UP000782312">
    <property type="component" value="Unassembled WGS sequence"/>
</dbReference>
<dbReference type="PRINTS" id="PR01438">
    <property type="entry name" value="UNVRSLSTRESS"/>
</dbReference>
<dbReference type="Gene3D" id="3.40.50.620">
    <property type="entry name" value="HUPs"/>
    <property type="match status" value="1"/>
</dbReference>
<evidence type="ECO:0000256" key="1">
    <source>
        <dbReference type="ARBA" id="ARBA00008791"/>
    </source>
</evidence>
<name>A0A932MQC9_UNCTE</name>
<dbReference type="PANTHER" id="PTHR46268">
    <property type="entry name" value="STRESS RESPONSE PROTEIN NHAX"/>
    <property type="match status" value="1"/>
</dbReference>
<dbReference type="PANTHER" id="PTHR46268:SF6">
    <property type="entry name" value="UNIVERSAL STRESS PROTEIN UP12"/>
    <property type="match status" value="1"/>
</dbReference>
<sequence length="180" mass="20085">MKIYDPKKILVPVDFSEHTMGVLQAAIEIAERWDARTTVFHVARETDFLLPAVPHGAAAPFDDPTTPFVHFPDRKKILDDARLQLEARIEDLVEKANGGSKVEAKVVWDETLRGILRAAEKDDYDLIIMATHGRGGLSRFFLGSITDQVIRRAPCPVLAVRAKVAQERLVLAEIGEESMN</sequence>
<dbReference type="CDD" id="cd00293">
    <property type="entry name" value="USP-like"/>
    <property type="match status" value="1"/>
</dbReference>
<evidence type="ECO:0000313" key="4">
    <source>
        <dbReference type="Proteomes" id="UP000782312"/>
    </source>
</evidence>
<evidence type="ECO:0000313" key="3">
    <source>
        <dbReference type="EMBL" id="MBI3129537.1"/>
    </source>
</evidence>
<feature type="domain" description="UspA" evidence="2">
    <location>
        <begin position="7"/>
        <end position="161"/>
    </location>
</feature>
<proteinExistence type="inferred from homology"/>
<evidence type="ECO:0000259" key="2">
    <source>
        <dbReference type="Pfam" id="PF00582"/>
    </source>
</evidence>
<organism evidence="3 4">
    <name type="scientific">Tectimicrobiota bacterium</name>
    <dbReference type="NCBI Taxonomy" id="2528274"/>
    <lineage>
        <taxon>Bacteria</taxon>
        <taxon>Pseudomonadati</taxon>
        <taxon>Nitrospinota/Tectimicrobiota group</taxon>
        <taxon>Candidatus Tectimicrobiota</taxon>
    </lineage>
</organism>
<dbReference type="Pfam" id="PF00582">
    <property type="entry name" value="Usp"/>
    <property type="match status" value="1"/>
</dbReference>
<accession>A0A932MQC9</accession>
<comment type="similarity">
    <text evidence="1">Belongs to the universal stress protein A family.</text>
</comment>
<dbReference type="InterPro" id="IPR006016">
    <property type="entry name" value="UspA"/>
</dbReference>
<dbReference type="InterPro" id="IPR006015">
    <property type="entry name" value="Universal_stress_UspA"/>
</dbReference>
<gene>
    <name evidence="3" type="ORF">HYZ11_18165</name>
</gene>
<dbReference type="SUPFAM" id="SSF52402">
    <property type="entry name" value="Adenine nucleotide alpha hydrolases-like"/>
    <property type="match status" value="1"/>
</dbReference>